<evidence type="ECO:0000313" key="3">
    <source>
        <dbReference type="Proteomes" id="UP000008915"/>
    </source>
</evidence>
<proteinExistence type="predicted"/>
<reference evidence="2 3" key="1">
    <citation type="journal article" date="2010" name="Stand. Genomic Sci.">
        <title>Complete genome sequence of Thermaerobacter marianensis type strain (7p75a).</title>
        <authorList>
            <person name="Han C."/>
            <person name="Gu W."/>
            <person name="Zhang X."/>
            <person name="Lapidus A."/>
            <person name="Nolan M."/>
            <person name="Copeland A."/>
            <person name="Lucas S."/>
            <person name="Del Rio T.G."/>
            <person name="Tice H."/>
            <person name="Cheng J.F."/>
            <person name="Tapia R."/>
            <person name="Goodwin L."/>
            <person name="Pitluck S."/>
            <person name="Pagani I."/>
            <person name="Ivanova N."/>
            <person name="Mavromatis K."/>
            <person name="Mikhailova N."/>
            <person name="Pati A."/>
            <person name="Chen A."/>
            <person name="Palaniappan K."/>
            <person name="Land M."/>
            <person name="Hauser L."/>
            <person name="Chang Y.J."/>
            <person name="Jeffries C.D."/>
            <person name="Schneider S."/>
            <person name="Rohde M."/>
            <person name="Goker M."/>
            <person name="Pukall R."/>
            <person name="Woyke T."/>
            <person name="Bristow J."/>
            <person name="Eisen J.A."/>
            <person name="Markowitz V."/>
            <person name="Hugenholtz P."/>
            <person name="Kyrpides N.C."/>
            <person name="Klenk H.P."/>
            <person name="Detter J.C."/>
        </authorList>
    </citation>
    <scope>NUCLEOTIDE SEQUENCE [LARGE SCALE GENOMIC DNA]</scope>
    <source>
        <strain evidence="3">ATCC 700841 / DSM 12885 / JCM 10246 / 7p75a</strain>
    </source>
</reference>
<gene>
    <name evidence="2" type="ordered locus">Tmar_1238</name>
</gene>
<dbReference type="AlphaFoldDB" id="E6SLC0"/>
<name>E6SLC0_THEM7</name>
<dbReference type="HOGENOM" id="CLU_2208817_0_0_9"/>
<dbReference type="KEGG" id="tmr:Tmar_1238"/>
<sequence>MVVDRGAPGPWPGPDGQNGAVRGSAGAAGPARAVLAAAWAPAAGDGPAGVWTAPALPAAAVHGAPSVAAAGGAGSSGGAAPGCPACGGRLARRPWGWICPRCGFHPT</sequence>
<dbReference type="Proteomes" id="UP000008915">
    <property type="component" value="Chromosome"/>
</dbReference>
<dbReference type="STRING" id="644966.Tmar_1238"/>
<dbReference type="RefSeq" id="WP_013495656.1">
    <property type="nucleotide sequence ID" value="NC_014831.1"/>
</dbReference>
<dbReference type="EMBL" id="CP002344">
    <property type="protein sequence ID" value="ADU51351.1"/>
    <property type="molecule type" value="Genomic_DNA"/>
</dbReference>
<feature type="region of interest" description="Disordered" evidence="1">
    <location>
        <begin position="1"/>
        <end position="26"/>
    </location>
</feature>
<protein>
    <submittedName>
        <fullName evidence="2">Uncharacterized protein</fullName>
    </submittedName>
</protein>
<organism evidence="2 3">
    <name type="scientific">Thermaerobacter marianensis (strain ATCC 700841 / DSM 12885 / JCM 10246 / 7p75a)</name>
    <dbReference type="NCBI Taxonomy" id="644966"/>
    <lineage>
        <taxon>Bacteria</taxon>
        <taxon>Bacillati</taxon>
        <taxon>Bacillota</taxon>
        <taxon>Clostridia</taxon>
        <taxon>Eubacteriales</taxon>
        <taxon>Clostridiales Family XVII. Incertae Sedis</taxon>
        <taxon>Thermaerobacter</taxon>
    </lineage>
</organism>
<evidence type="ECO:0000313" key="2">
    <source>
        <dbReference type="EMBL" id="ADU51351.1"/>
    </source>
</evidence>
<reference evidence="3" key="2">
    <citation type="journal article" date="2010" name="Stand. Genomic Sci.">
        <title>Complete genome sequence of Thermaerobacter marianensis type strain (7p75aT).</title>
        <authorList>
            <person name="Han C."/>
            <person name="Gu W."/>
            <person name="Zhang X."/>
            <person name="Lapidus A."/>
            <person name="Nolan M."/>
            <person name="Copeland A."/>
            <person name="Lucas S."/>
            <person name="Glavina Del Rio T."/>
            <person name="Tice H."/>
            <person name="Cheng J."/>
            <person name="Tapia R."/>
            <person name="Goodwin L."/>
            <person name="Pitluck S."/>
            <person name="Pagani I."/>
            <person name="Ivanova N."/>
            <person name="Mavromatis K."/>
            <person name="Mikhailova N."/>
            <person name="Pati A."/>
            <person name="Chen A."/>
            <person name="Palaniappan K."/>
            <person name="Land M."/>
            <person name="Hauser L."/>
            <person name="Chang Y."/>
            <person name="Jeffries C."/>
            <person name="Schneider S."/>
            <person name="Rohde M."/>
            <person name="Goker M."/>
            <person name="Pukall R."/>
            <person name="Woyke T."/>
            <person name="Bristow J."/>
            <person name="Eisen J."/>
            <person name="Markowitz V."/>
            <person name="Hugenholtz P."/>
            <person name="Kyrpides N."/>
            <person name="Klenk H."/>
            <person name="Detter J."/>
        </authorList>
    </citation>
    <scope>NUCLEOTIDE SEQUENCE [LARGE SCALE GENOMIC DNA]</scope>
    <source>
        <strain evidence="3">ATCC 700841 / DSM 12885 / JCM 10246 / 7p75a</strain>
    </source>
</reference>
<evidence type="ECO:0000256" key="1">
    <source>
        <dbReference type="SAM" id="MobiDB-lite"/>
    </source>
</evidence>
<accession>E6SLC0</accession>
<keyword evidence="3" id="KW-1185">Reference proteome</keyword>